<dbReference type="Gene3D" id="3.90.1720.10">
    <property type="entry name" value="endopeptidase domain like (from Nostoc punctiforme)"/>
    <property type="match status" value="1"/>
</dbReference>
<organism evidence="7">
    <name type="scientific">anaerobic digester metagenome</name>
    <dbReference type="NCBI Taxonomy" id="1263854"/>
    <lineage>
        <taxon>unclassified sequences</taxon>
        <taxon>metagenomes</taxon>
        <taxon>ecological metagenomes</taxon>
    </lineage>
</organism>
<dbReference type="Pfam" id="PF12913">
    <property type="entry name" value="SH3_6"/>
    <property type="match status" value="1"/>
</dbReference>
<comment type="similarity">
    <text evidence="1">Belongs to the peptidase C40 family.</text>
</comment>
<dbReference type="PROSITE" id="PS51257">
    <property type="entry name" value="PROKAR_LIPOPROTEIN"/>
    <property type="match status" value="1"/>
</dbReference>
<dbReference type="EMBL" id="CAADRM010000007">
    <property type="protein sequence ID" value="VFU11359.1"/>
    <property type="molecule type" value="Genomic_DNA"/>
</dbReference>
<proteinExistence type="inferred from homology"/>
<keyword evidence="4" id="KW-0788">Thiol protease</keyword>
<feature type="domain" description="SH3b1" evidence="6">
    <location>
        <begin position="171"/>
        <end position="213"/>
    </location>
</feature>
<dbReference type="InterPro" id="IPR039439">
    <property type="entry name" value="SH3b1_dom"/>
</dbReference>
<accession>A0A485LU25</accession>
<keyword evidence="3" id="KW-0378">Hydrolase</keyword>
<evidence type="ECO:0000256" key="1">
    <source>
        <dbReference type="ARBA" id="ARBA00007074"/>
    </source>
</evidence>
<gene>
    <name evidence="7" type="ORF">SCFA_1040008</name>
</gene>
<protein>
    <submittedName>
        <fullName evidence="7">SH3 domain of the SH3b1 type</fullName>
    </submittedName>
</protein>
<evidence type="ECO:0000313" key="7">
    <source>
        <dbReference type="EMBL" id="VFU11359.1"/>
    </source>
</evidence>
<dbReference type="InterPro" id="IPR000064">
    <property type="entry name" value="NLP_P60_dom"/>
</dbReference>
<evidence type="ECO:0000259" key="5">
    <source>
        <dbReference type="Pfam" id="PF00877"/>
    </source>
</evidence>
<sequence>MKRFLAGSIGFVLIMFLLSACAGPKPDGERVFHYSAPVLLPGTSWVMNTPGFWIGIHPDPDRVIIPAENIAGFNEAIRSRTGMIQDMTAFPDTVKGSRVVNAVRGSLRFVSARKYFREDGSRTDDAFFREMETLMNLNAVPEEIPVRLGMVTGYTHQRILPTDQELYSSMKSTDIDRLQNSAYDIGTPLAVLHATVDGSWLYTITPLSEGWIKAADIAYCTREQIVHYLSAEPFVVTTEAKVDLFLDQDLRGHHSFVRMGCRFPSRDSGVPGVIEVLLPFRDEGGVCVFRGGFITASQVSRGYLPYTPRTIILQAFKLLHSPYGWGDMHGEQDCSRFIQVVFSTVGIQFPRNSLQQAKVGRLIAGFTRQTGPEERLGFLSDPTLGGTSILHMNGHIMLFLGSVGGVPYAIHDMRGYSEPVGKEERFRLVNRVVVSNLYIGQGTTSGAYLQRLLTVRAVEDGAQERQVASP</sequence>
<name>A0A485LU25_9ZZZZ</name>
<dbReference type="Pfam" id="PF00877">
    <property type="entry name" value="NLPC_P60"/>
    <property type="match status" value="1"/>
</dbReference>
<keyword evidence="2" id="KW-0645">Protease</keyword>
<dbReference type="GO" id="GO:0006508">
    <property type="term" value="P:proteolysis"/>
    <property type="evidence" value="ECO:0007669"/>
    <property type="project" value="UniProtKB-KW"/>
</dbReference>
<dbReference type="SUPFAM" id="SSF54001">
    <property type="entry name" value="Cysteine proteinases"/>
    <property type="match status" value="1"/>
</dbReference>
<dbReference type="GO" id="GO:0008234">
    <property type="term" value="F:cysteine-type peptidase activity"/>
    <property type="evidence" value="ECO:0007669"/>
    <property type="project" value="UniProtKB-KW"/>
</dbReference>
<evidence type="ECO:0000256" key="2">
    <source>
        <dbReference type="ARBA" id="ARBA00022670"/>
    </source>
</evidence>
<evidence type="ECO:0000256" key="3">
    <source>
        <dbReference type="ARBA" id="ARBA00022801"/>
    </source>
</evidence>
<dbReference type="InterPro" id="IPR038765">
    <property type="entry name" value="Papain-like_cys_pep_sf"/>
</dbReference>
<feature type="domain" description="NlpC/P60" evidence="5">
    <location>
        <begin position="321"/>
        <end position="362"/>
    </location>
</feature>
<evidence type="ECO:0000256" key="4">
    <source>
        <dbReference type="ARBA" id="ARBA00022807"/>
    </source>
</evidence>
<reference evidence="7" key="1">
    <citation type="submission" date="2019-03" db="EMBL/GenBank/DDBJ databases">
        <authorList>
            <person name="Hao L."/>
        </authorList>
    </citation>
    <scope>NUCLEOTIDE SEQUENCE</scope>
</reference>
<evidence type="ECO:0000259" key="6">
    <source>
        <dbReference type="Pfam" id="PF12913"/>
    </source>
</evidence>
<dbReference type="AlphaFoldDB" id="A0A485LU25"/>